<comment type="caution">
    <text evidence="7">The sequence shown here is derived from an EMBL/GenBank/DDBJ whole genome shotgun (WGS) entry which is preliminary data.</text>
</comment>
<dbReference type="Proteomes" id="UP000237271">
    <property type="component" value="Unassembled WGS sequence"/>
</dbReference>
<dbReference type="SUPFAM" id="SSF56059">
    <property type="entry name" value="Glutathione synthetase ATP-binding domain-like"/>
    <property type="match status" value="1"/>
</dbReference>
<evidence type="ECO:0000256" key="4">
    <source>
        <dbReference type="ARBA" id="ARBA00022741"/>
    </source>
</evidence>
<dbReference type="OrthoDB" id="202825at2759"/>
<comment type="subcellular location">
    <subcellularLocation>
        <location evidence="1">Cytoplasm</location>
    </subcellularLocation>
</comment>
<feature type="non-terminal residue" evidence="7">
    <location>
        <position position="1"/>
    </location>
</feature>
<keyword evidence="8" id="KW-1185">Reference proteome</keyword>
<dbReference type="InterPro" id="IPR004344">
    <property type="entry name" value="TTL/TTLL_fam"/>
</dbReference>
<evidence type="ECO:0000256" key="6">
    <source>
        <dbReference type="SAM" id="MobiDB-lite"/>
    </source>
</evidence>
<keyword evidence="2" id="KW-0963">Cytoplasm</keyword>
<evidence type="ECO:0000256" key="3">
    <source>
        <dbReference type="ARBA" id="ARBA00022598"/>
    </source>
</evidence>
<dbReference type="Pfam" id="PF03133">
    <property type="entry name" value="TTL"/>
    <property type="match status" value="1"/>
</dbReference>
<keyword evidence="4" id="KW-0547">Nucleotide-binding</keyword>
<evidence type="ECO:0000313" key="7">
    <source>
        <dbReference type="EMBL" id="POM74920.1"/>
    </source>
</evidence>
<sequence length="260" mass="29081">GEMHVEGKMSHSDDFKKFLSTKMGKPEIWDSQMHPRMKEIVVQSLQCVQDMVQHRNNSCELYGYDFMVDENLTPWLIEVNSSPACDYSTPIAQRYVESGLSGIIKVVVDHREYEMKKRSGNAAGLEEPDTGCWRRIHKAEYIGKPMSLYAVDFQVKGSKVQRSRRNAKLNSDGKPNTNMVASGSTSSVSSETMLKADGKADEDGDEDTSEDNQNVDDEGDNDSEDDNNGDDDVKQRSADPEEGSIISESREALDEIDPLL</sequence>
<feature type="region of interest" description="Disordered" evidence="6">
    <location>
        <begin position="160"/>
        <end position="260"/>
    </location>
</feature>
<evidence type="ECO:0000256" key="5">
    <source>
        <dbReference type="ARBA" id="ARBA00022840"/>
    </source>
</evidence>
<dbReference type="GO" id="GO:0005737">
    <property type="term" value="C:cytoplasm"/>
    <property type="evidence" value="ECO:0007669"/>
    <property type="project" value="UniProtKB-SubCell"/>
</dbReference>
<name>A0A2P4YAV7_9STRA</name>
<dbReference type="InterPro" id="IPR051437">
    <property type="entry name" value="TTLL_monoglycylase"/>
</dbReference>
<reference evidence="7 8" key="1">
    <citation type="journal article" date="2017" name="Genome Biol. Evol.">
        <title>Phytophthora megakarya and P. palmivora, closely related causal agents of cacao black pod rot, underwent increases in genome sizes and gene numbers by different mechanisms.</title>
        <authorList>
            <person name="Ali S.S."/>
            <person name="Shao J."/>
            <person name="Lary D.J."/>
            <person name="Kronmiller B."/>
            <person name="Shen D."/>
            <person name="Strem M.D."/>
            <person name="Amoako-Attah I."/>
            <person name="Akrofi A.Y."/>
            <person name="Begoude B.A."/>
            <person name="Ten Hoopen G.M."/>
            <person name="Coulibaly K."/>
            <person name="Kebe B.I."/>
            <person name="Melnick R.L."/>
            <person name="Guiltinan M.J."/>
            <person name="Tyler B.M."/>
            <person name="Meinhardt L.W."/>
            <person name="Bailey B.A."/>
        </authorList>
    </citation>
    <scope>NUCLEOTIDE SEQUENCE [LARGE SCALE GENOMIC DNA]</scope>
    <source>
        <strain evidence="8">sbr112.9</strain>
    </source>
</reference>
<dbReference type="PANTHER" id="PTHR45870:SF2">
    <property type="entry name" value="TUBULIN MONOGLYCYLASE TTLL3"/>
    <property type="match status" value="1"/>
</dbReference>
<protein>
    <submittedName>
        <fullName evidence="7">Tubulin-tyrosine ligase family</fullName>
    </submittedName>
</protein>
<feature type="compositionally biased region" description="Acidic residues" evidence="6">
    <location>
        <begin position="202"/>
        <end position="230"/>
    </location>
</feature>
<keyword evidence="3 7" id="KW-0436">Ligase</keyword>
<dbReference type="GO" id="GO:0005524">
    <property type="term" value="F:ATP binding"/>
    <property type="evidence" value="ECO:0007669"/>
    <property type="project" value="UniProtKB-KW"/>
</dbReference>
<dbReference type="EMBL" id="NCKW01004258">
    <property type="protein sequence ID" value="POM74920.1"/>
    <property type="molecule type" value="Genomic_DNA"/>
</dbReference>
<dbReference type="GO" id="GO:0070736">
    <property type="term" value="F:protein-glycine ligase activity, initiating"/>
    <property type="evidence" value="ECO:0007669"/>
    <property type="project" value="TreeGrafter"/>
</dbReference>
<gene>
    <name evidence="7" type="ORF">PHPALM_8044</name>
</gene>
<dbReference type="PROSITE" id="PS51221">
    <property type="entry name" value="TTL"/>
    <property type="match status" value="1"/>
</dbReference>
<evidence type="ECO:0000256" key="1">
    <source>
        <dbReference type="ARBA" id="ARBA00004496"/>
    </source>
</evidence>
<evidence type="ECO:0000256" key="2">
    <source>
        <dbReference type="ARBA" id="ARBA00022490"/>
    </source>
</evidence>
<keyword evidence="5" id="KW-0067">ATP-binding</keyword>
<proteinExistence type="predicted"/>
<dbReference type="AlphaFoldDB" id="A0A2P4YAV7"/>
<evidence type="ECO:0000313" key="8">
    <source>
        <dbReference type="Proteomes" id="UP000237271"/>
    </source>
</evidence>
<dbReference type="Gene3D" id="3.30.470.20">
    <property type="entry name" value="ATP-grasp fold, B domain"/>
    <property type="match status" value="1"/>
</dbReference>
<organism evidence="7 8">
    <name type="scientific">Phytophthora palmivora</name>
    <dbReference type="NCBI Taxonomy" id="4796"/>
    <lineage>
        <taxon>Eukaryota</taxon>
        <taxon>Sar</taxon>
        <taxon>Stramenopiles</taxon>
        <taxon>Oomycota</taxon>
        <taxon>Peronosporomycetes</taxon>
        <taxon>Peronosporales</taxon>
        <taxon>Peronosporaceae</taxon>
        <taxon>Phytophthora</taxon>
    </lineage>
</organism>
<accession>A0A2P4YAV7</accession>
<dbReference type="PANTHER" id="PTHR45870">
    <property type="entry name" value="TUBULIN MONOGLYCYLASE TTLL3"/>
    <property type="match status" value="1"/>
</dbReference>
<dbReference type="GO" id="GO:0015630">
    <property type="term" value="C:microtubule cytoskeleton"/>
    <property type="evidence" value="ECO:0007669"/>
    <property type="project" value="TreeGrafter"/>
</dbReference>